<keyword evidence="2" id="KW-0732">Signal</keyword>
<evidence type="ECO:0000313" key="4">
    <source>
        <dbReference type="RefSeq" id="XP_052744364.1"/>
    </source>
</evidence>
<dbReference type="GeneID" id="112044541"/>
<feature type="region of interest" description="Disordered" evidence="1">
    <location>
        <begin position="24"/>
        <end position="44"/>
    </location>
</feature>
<dbReference type="RefSeq" id="XP_052744364.1">
    <property type="nucleotide sequence ID" value="XM_052888404.1"/>
</dbReference>
<dbReference type="Proteomes" id="UP001652582">
    <property type="component" value="Chromosome 22"/>
</dbReference>
<feature type="signal peptide" evidence="2">
    <location>
        <begin position="1"/>
        <end position="23"/>
    </location>
</feature>
<evidence type="ECO:0000256" key="1">
    <source>
        <dbReference type="SAM" id="MobiDB-lite"/>
    </source>
</evidence>
<keyword evidence="3" id="KW-1185">Reference proteome</keyword>
<accession>A0ABM3LZ73</accession>
<sequence length="514" mass="60399">MKTMRRKIILLLTLLLVSDDVFGKNGNKTNKQTKRFHKTNNNDSKHKFNARVKRSLSTEKILLSNKDVINEDSNQYNYLDNKEKTLKLKSIDDQDSPFWGNRGRRESSSDETVPDVQLPNPKYKQNKNLYKVILNLDPKFKDEVSPFWSNRGRRSSDESKDDDPPEDFFWANRGRRQDDDPFWGTRGRRQDDENPFWGNRGRRDNLISSFSSSKDRIDDEEPFWGNRGRRQEQEPFWGNRGRRDSFETLIHGKNKLKSLYLYKDVINNKNELKDSVIDAISDLKNNNGNYERNRRDDHTPFWINRGRDSKLKSLFNGIARNRMEYNPNTANNNLENEPHTKTFQQNTVHDDRIYAEEPHYILVERSSRSSAEDDPFFITRGKKHSSYMNKATRGRRGALEELVKSVRNDPYYIARGKKDYINVGKSNATQIQFLKTRDLICATVELLTMKYSEGNKVKRQAIDNDRDRRTILKKLALQLQMDPYFVSRGKKDDVSNIDTDALEQFINKVIVLCN</sequence>
<protein>
    <submittedName>
        <fullName evidence="4">Uncharacterized protein LOC112044541</fullName>
    </submittedName>
</protein>
<gene>
    <name evidence="4" type="primary">LOC112044541</name>
</gene>
<feature type="chain" id="PRO_5045900512" evidence="2">
    <location>
        <begin position="24"/>
        <end position="514"/>
    </location>
</feature>
<evidence type="ECO:0000256" key="2">
    <source>
        <dbReference type="SAM" id="SignalP"/>
    </source>
</evidence>
<proteinExistence type="predicted"/>
<reference evidence="4" key="1">
    <citation type="submission" date="2025-08" db="UniProtKB">
        <authorList>
            <consortium name="RefSeq"/>
        </authorList>
    </citation>
    <scope>IDENTIFICATION</scope>
</reference>
<feature type="region of interest" description="Disordered" evidence="1">
    <location>
        <begin position="145"/>
        <end position="240"/>
    </location>
</feature>
<name>A0ABM3LZ73_BICAN</name>
<organism evidence="3 4">
    <name type="scientific">Bicyclus anynana</name>
    <name type="common">Squinting bush brown butterfly</name>
    <dbReference type="NCBI Taxonomy" id="110368"/>
    <lineage>
        <taxon>Eukaryota</taxon>
        <taxon>Metazoa</taxon>
        <taxon>Ecdysozoa</taxon>
        <taxon>Arthropoda</taxon>
        <taxon>Hexapoda</taxon>
        <taxon>Insecta</taxon>
        <taxon>Pterygota</taxon>
        <taxon>Neoptera</taxon>
        <taxon>Endopterygota</taxon>
        <taxon>Lepidoptera</taxon>
        <taxon>Glossata</taxon>
        <taxon>Ditrysia</taxon>
        <taxon>Papilionoidea</taxon>
        <taxon>Nymphalidae</taxon>
        <taxon>Satyrinae</taxon>
        <taxon>Satyrini</taxon>
        <taxon>Mycalesina</taxon>
        <taxon>Bicyclus</taxon>
    </lineage>
</organism>
<evidence type="ECO:0000313" key="3">
    <source>
        <dbReference type="Proteomes" id="UP001652582"/>
    </source>
</evidence>
<feature type="region of interest" description="Disordered" evidence="1">
    <location>
        <begin position="97"/>
        <end position="123"/>
    </location>
</feature>